<proteinExistence type="predicted"/>
<evidence type="ECO:0000256" key="1">
    <source>
        <dbReference type="ARBA" id="ARBA00023015"/>
    </source>
</evidence>
<evidence type="ECO:0000256" key="2">
    <source>
        <dbReference type="ARBA" id="ARBA00023125"/>
    </source>
</evidence>
<accession>A0ABZ3D2A7</accession>
<keyword evidence="7" id="KW-1185">Reference proteome</keyword>
<protein>
    <submittedName>
        <fullName evidence="6">CerR family C-terminal domain-containing protein</fullName>
    </submittedName>
</protein>
<evidence type="ECO:0000313" key="7">
    <source>
        <dbReference type="Proteomes" id="UP001449795"/>
    </source>
</evidence>
<evidence type="ECO:0000313" key="6">
    <source>
        <dbReference type="EMBL" id="XAE41651.1"/>
    </source>
</evidence>
<dbReference type="InterPro" id="IPR009057">
    <property type="entry name" value="Homeodomain-like_sf"/>
</dbReference>
<keyword evidence="3" id="KW-0804">Transcription</keyword>
<dbReference type="InterPro" id="IPR050109">
    <property type="entry name" value="HTH-type_TetR-like_transc_reg"/>
</dbReference>
<dbReference type="SUPFAM" id="SSF46689">
    <property type="entry name" value="Homeodomain-like"/>
    <property type="match status" value="1"/>
</dbReference>
<dbReference type="PANTHER" id="PTHR30055">
    <property type="entry name" value="HTH-TYPE TRANSCRIPTIONAL REGULATOR RUTR"/>
    <property type="match status" value="1"/>
</dbReference>
<feature type="DNA-binding region" description="H-T-H motif" evidence="4">
    <location>
        <begin position="38"/>
        <end position="57"/>
    </location>
</feature>
<dbReference type="InterPro" id="IPR015292">
    <property type="entry name" value="Tscrpt_reg_YbiH_C"/>
</dbReference>
<feature type="domain" description="HTH tetR-type" evidence="5">
    <location>
        <begin position="15"/>
        <end position="75"/>
    </location>
</feature>
<sequence length="224" mass="24105">MMDDQAHHAPSPTGDGTRERLIKAGLYLFATHGLEGVRTRTLAEKAGANQSAIPYYFGGKEGVYAAVIQEIADDLAQTLQKGGIGTSPPPKSKPRGVDACASELRKIMKGFVLAILSPEAPLERAMLIVREQLNPTKNFDVLFDRFIGPLHQTLCRLVAELQSSGPDDMHVVIQAHALVGQALSFVVAQEAFLRRARLTKIGHAESEKVADTLSAMAVAAALPR</sequence>
<dbReference type="Pfam" id="PF00440">
    <property type="entry name" value="TetR_N"/>
    <property type="match status" value="1"/>
</dbReference>
<dbReference type="InterPro" id="IPR036271">
    <property type="entry name" value="Tet_transcr_reg_TetR-rel_C_sf"/>
</dbReference>
<dbReference type="SUPFAM" id="SSF48498">
    <property type="entry name" value="Tetracyclin repressor-like, C-terminal domain"/>
    <property type="match status" value="1"/>
</dbReference>
<keyword evidence="1" id="KW-0805">Transcription regulation</keyword>
<dbReference type="PROSITE" id="PS50977">
    <property type="entry name" value="HTH_TETR_2"/>
    <property type="match status" value="1"/>
</dbReference>
<evidence type="ECO:0000259" key="5">
    <source>
        <dbReference type="PROSITE" id="PS50977"/>
    </source>
</evidence>
<dbReference type="EMBL" id="CP152276">
    <property type="protein sequence ID" value="XAE41651.1"/>
    <property type="molecule type" value="Genomic_DNA"/>
</dbReference>
<dbReference type="Proteomes" id="UP001449795">
    <property type="component" value="Chromosome"/>
</dbReference>
<gene>
    <name evidence="6" type="ORF">AAC691_15345</name>
</gene>
<evidence type="ECO:0000256" key="4">
    <source>
        <dbReference type="PROSITE-ProRule" id="PRU00335"/>
    </source>
</evidence>
<dbReference type="PRINTS" id="PR00455">
    <property type="entry name" value="HTHTETR"/>
</dbReference>
<reference evidence="6 7" key="1">
    <citation type="submission" date="2024-04" db="EMBL/GenBank/DDBJ databases">
        <title>Complete genome sequence of Nguyenibacter vanlangesis HBCM-1154, a strain capable of nitrogen fixation, IAA production, and phosphorus solubilization isolated from sugarcane soil.</title>
        <authorList>
            <person name="MY HANH P."/>
        </authorList>
    </citation>
    <scope>NUCLEOTIDE SEQUENCE [LARGE SCALE GENOMIC DNA]</scope>
    <source>
        <strain evidence="6 7">HBCM 1154</strain>
    </source>
</reference>
<dbReference type="Gene3D" id="1.10.357.10">
    <property type="entry name" value="Tetracycline Repressor, domain 2"/>
    <property type="match status" value="1"/>
</dbReference>
<dbReference type="InterPro" id="IPR001647">
    <property type="entry name" value="HTH_TetR"/>
</dbReference>
<keyword evidence="2 4" id="KW-0238">DNA-binding</keyword>
<name>A0ABZ3D2A7_9PROT</name>
<organism evidence="6 7">
    <name type="scientific">Nguyenibacter vanlangensis</name>
    <dbReference type="NCBI Taxonomy" id="1216886"/>
    <lineage>
        <taxon>Bacteria</taxon>
        <taxon>Pseudomonadati</taxon>
        <taxon>Pseudomonadota</taxon>
        <taxon>Alphaproteobacteria</taxon>
        <taxon>Acetobacterales</taxon>
        <taxon>Acetobacteraceae</taxon>
        <taxon>Nguyenibacter</taxon>
    </lineage>
</organism>
<dbReference type="Gene3D" id="1.10.10.60">
    <property type="entry name" value="Homeodomain-like"/>
    <property type="match status" value="1"/>
</dbReference>
<dbReference type="RefSeq" id="WP_342627528.1">
    <property type="nucleotide sequence ID" value="NZ_CP152276.1"/>
</dbReference>
<dbReference type="PANTHER" id="PTHR30055:SF234">
    <property type="entry name" value="HTH-TYPE TRANSCRIPTIONAL REGULATOR BETI"/>
    <property type="match status" value="1"/>
</dbReference>
<evidence type="ECO:0000256" key="3">
    <source>
        <dbReference type="ARBA" id="ARBA00023163"/>
    </source>
</evidence>
<dbReference type="Pfam" id="PF09209">
    <property type="entry name" value="CecR_C"/>
    <property type="match status" value="1"/>
</dbReference>